<dbReference type="InterPro" id="IPR013352">
    <property type="entry name" value="Fe_hydrogenase_subset"/>
</dbReference>
<dbReference type="PROSITE" id="PS00641">
    <property type="entry name" value="COMPLEX1_75K_1"/>
    <property type="match status" value="1"/>
</dbReference>
<dbReference type="InterPro" id="IPR004108">
    <property type="entry name" value="Fe_hydrogenase_lsu_C"/>
</dbReference>
<gene>
    <name evidence="10" type="ORF">LREN565_2081</name>
</gene>
<dbReference type="Pfam" id="PF02906">
    <property type="entry name" value="Fe_hyd_lg_C"/>
    <property type="match status" value="1"/>
</dbReference>
<dbReference type="EMBL" id="LT634362">
    <property type="protein sequence ID" value="SFZ88968.1"/>
    <property type="molecule type" value="Genomic_DNA"/>
</dbReference>
<dbReference type="InterPro" id="IPR000283">
    <property type="entry name" value="NADH_UbQ_OxRdtase_75kDa_su_CS"/>
</dbReference>
<dbReference type="InterPro" id="IPR001041">
    <property type="entry name" value="2Fe-2S_ferredoxin-type"/>
</dbReference>
<keyword evidence="4" id="KW-0677">Repeat</keyword>
<evidence type="ECO:0000313" key="10">
    <source>
        <dbReference type="EMBL" id="SFZ88968.1"/>
    </source>
</evidence>
<dbReference type="PROSITE" id="PS51839">
    <property type="entry name" value="4FE4S_HC3"/>
    <property type="match status" value="1"/>
</dbReference>
<dbReference type="FunFam" id="3.30.70.20:FF:000035">
    <property type="entry name" value="Iron hydrogenase 1"/>
    <property type="match status" value="1"/>
</dbReference>
<dbReference type="InterPro" id="IPR017896">
    <property type="entry name" value="4Fe4S_Fe-S-bd"/>
</dbReference>
<dbReference type="Gene3D" id="3.10.20.740">
    <property type="match status" value="1"/>
</dbReference>
<dbReference type="GO" id="GO:0051539">
    <property type="term" value="F:4 iron, 4 sulfur cluster binding"/>
    <property type="evidence" value="ECO:0007669"/>
    <property type="project" value="UniProtKB-KW"/>
</dbReference>
<dbReference type="InterPro" id="IPR003149">
    <property type="entry name" value="Fe_hydrogenase_ssu"/>
</dbReference>
<evidence type="ECO:0000256" key="1">
    <source>
        <dbReference type="ARBA" id="ARBA00001966"/>
    </source>
</evidence>
<evidence type="ECO:0000259" key="9">
    <source>
        <dbReference type="PROSITE" id="PS51839"/>
    </source>
</evidence>
<dbReference type="Gene3D" id="4.10.260.20">
    <property type="entry name" value="Iron hydrogenase, small subunit"/>
    <property type="match status" value="1"/>
</dbReference>
<keyword evidence="5" id="KW-0408">Iron</keyword>
<evidence type="ECO:0000259" key="8">
    <source>
        <dbReference type="PROSITE" id="PS51379"/>
    </source>
</evidence>
<accession>A0A1K2I9L9</accession>
<evidence type="ECO:0000256" key="3">
    <source>
        <dbReference type="ARBA" id="ARBA00022723"/>
    </source>
</evidence>
<evidence type="ECO:0000259" key="7">
    <source>
        <dbReference type="PROSITE" id="PS51085"/>
    </source>
</evidence>
<organism evidence="10">
    <name type="scientific">Loigolactobacillus rennini</name>
    <dbReference type="NCBI Taxonomy" id="238013"/>
    <lineage>
        <taxon>Bacteria</taxon>
        <taxon>Bacillati</taxon>
        <taxon>Bacillota</taxon>
        <taxon>Bacilli</taxon>
        <taxon>Lactobacillales</taxon>
        <taxon>Lactobacillaceae</taxon>
        <taxon>Loigolactobacillus</taxon>
    </lineage>
</organism>
<protein>
    <submittedName>
        <fullName evidence="10">Periplasmic [Fe] hydrogenase large subunit</fullName>
        <ecNumber evidence="10">1.12.7.2</ecNumber>
    </submittedName>
</protein>
<dbReference type="InterPro" id="IPR036010">
    <property type="entry name" value="2Fe-2S_ferredoxin-like_sf"/>
</dbReference>
<dbReference type="InterPro" id="IPR036991">
    <property type="entry name" value="Fe_hydrogenase_ssu_sf"/>
</dbReference>
<dbReference type="Gene3D" id="3.40.950.10">
    <property type="entry name" value="Fe-only Hydrogenase (Larger Subunit), Chain L, domain 3"/>
    <property type="match status" value="1"/>
</dbReference>
<dbReference type="Pfam" id="PF02256">
    <property type="entry name" value="Fe_hyd_SSU"/>
    <property type="match status" value="1"/>
</dbReference>
<dbReference type="GO" id="GO:0016020">
    <property type="term" value="C:membrane"/>
    <property type="evidence" value="ECO:0007669"/>
    <property type="project" value="InterPro"/>
</dbReference>
<dbReference type="GO" id="GO:0008137">
    <property type="term" value="F:NADH dehydrogenase (ubiquinone) activity"/>
    <property type="evidence" value="ECO:0007669"/>
    <property type="project" value="InterPro"/>
</dbReference>
<dbReference type="InterPro" id="IPR019574">
    <property type="entry name" value="NADH_UbQ_OxRdtase_Gsu_4Fe4S-bd"/>
</dbReference>
<sequence>MVKIKIDEQPCEVAAGTSILDATRQQNIHVPTLCYYKGINEIGACRICVVELKGQDQLVTACNNKVAPGMEIYTNTPAVRQARKENLEMILSQHRVECTSCVRSGNCTLQTLSNATHVRDNPYPKEIDAFKWDMNFPLIRDNSKCIKCMRCVQVCDHMQTLHVWDVLNPGPHNFIGTRENKPICDLNCSLCGQCITHCPVGALTARDDIDKVQQAIADPNVTTVVQIAPAIRTAYGEAFGLKPEEATVQRLATILHHMGFDYVFDTSFSADLTIMEESSEFLKFMKTKKPNDMPLFTSCCPGWVRFAKSEYPELLGQLSTSKSPQQMFGAVTKTWWAKNHDLTPEQVVSVSIMPCVAKKSEAAMPSMTRTDGTPDVDYVLTTREMNRMMKSEFIEPLNFPESQLDDPLGIATGAGMIFGSTGGVMEAALRTGYYFVNHEKPDADTFKAARGEDGLKEVNTELNGVPVQALVVSGLGNTRRLIEDLKAGRRHADFVEVMACPGGCVGGGGQPIHDGCEMAGYRAPTLYKLDRQTKLRCSYENPSIKTVYKDYLTAPLSPLAEELLHTVHVASER</sequence>
<proteinExistence type="predicted"/>
<evidence type="ECO:0000256" key="4">
    <source>
        <dbReference type="ARBA" id="ARBA00022737"/>
    </source>
</evidence>
<dbReference type="SUPFAM" id="SSF53920">
    <property type="entry name" value="Fe-only hydrogenase"/>
    <property type="match status" value="1"/>
</dbReference>
<keyword evidence="2" id="KW-0004">4Fe-4S</keyword>
<dbReference type="GO" id="GO:0005506">
    <property type="term" value="F:iron ion binding"/>
    <property type="evidence" value="ECO:0007669"/>
    <property type="project" value="InterPro"/>
</dbReference>
<evidence type="ECO:0000256" key="6">
    <source>
        <dbReference type="ARBA" id="ARBA00023014"/>
    </source>
</evidence>
<dbReference type="InterPro" id="IPR050340">
    <property type="entry name" value="Cytosolic_Fe-S_CAF"/>
</dbReference>
<dbReference type="Pfam" id="PF22117">
    <property type="entry name" value="Fer4_Nqo3"/>
    <property type="match status" value="1"/>
</dbReference>
<dbReference type="SUPFAM" id="SSF54862">
    <property type="entry name" value="4Fe-4S ferredoxins"/>
    <property type="match status" value="1"/>
</dbReference>
<dbReference type="GO" id="GO:0042773">
    <property type="term" value="P:ATP synthesis coupled electron transport"/>
    <property type="evidence" value="ECO:0007669"/>
    <property type="project" value="InterPro"/>
</dbReference>
<feature type="domain" description="2Fe-2S ferredoxin-type" evidence="7">
    <location>
        <begin position="1"/>
        <end position="78"/>
    </location>
</feature>
<dbReference type="SMART" id="SM00902">
    <property type="entry name" value="Fe_hyd_SSU"/>
    <property type="match status" value="1"/>
</dbReference>
<dbReference type="AlphaFoldDB" id="A0A1K2I9L9"/>
<comment type="cofactor">
    <cofactor evidence="1">
        <name>[4Fe-4S] cluster</name>
        <dbReference type="ChEBI" id="CHEBI:49883"/>
    </cofactor>
</comment>
<keyword evidence="10" id="KW-0560">Oxidoreductase</keyword>
<keyword evidence="3" id="KW-0479">Metal-binding</keyword>
<dbReference type="Gene3D" id="3.40.50.1780">
    <property type="match status" value="1"/>
</dbReference>
<feature type="domain" description="4Fe-4S ferredoxin-type" evidence="8">
    <location>
        <begin position="180"/>
        <end position="208"/>
    </location>
</feature>
<dbReference type="Pfam" id="PF10588">
    <property type="entry name" value="NADH-G_4Fe-4S_3"/>
    <property type="match status" value="1"/>
</dbReference>
<feature type="domain" description="4Fe-4S His(Cys)3-ligated-type" evidence="9">
    <location>
        <begin position="78"/>
        <end position="117"/>
    </location>
</feature>
<name>A0A1K2I9L9_9LACO</name>
<dbReference type="PROSITE" id="PS51085">
    <property type="entry name" value="2FE2S_FER_2"/>
    <property type="match status" value="1"/>
</dbReference>
<evidence type="ECO:0000256" key="2">
    <source>
        <dbReference type="ARBA" id="ARBA00022485"/>
    </source>
</evidence>
<dbReference type="EC" id="1.12.7.2" evidence="10"/>
<dbReference type="SMART" id="SM00929">
    <property type="entry name" value="NADH-G_4Fe-4S_3"/>
    <property type="match status" value="1"/>
</dbReference>
<dbReference type="PROSITE" id="PS00198">
    <property type="entry name" value="4FE4S_FER_1"/>
    <property type="match status" value="1"/>
</dbReference>
<feature type="domain" description="4Fe-4S ferredoxin-type" evidence="8">
    <location>
        <begin position="136"/>
        <end position="166"/>
    </location>
</feature>
<evidence type="ECO:0000256" key="5">
    <source>
        <dbReference type="ARBA" id="ARBA00023004"/>
    </source>
</evidence>
<dbReference type="Pfam" id="PF13510">
    <property type="entry name" value="Fer2_4"/>
    <property type="match status" value="1"/>
</dbReference>
<dbReference type="InterPro" id="IPR017900">
    <property type="entry name" value="4Fe4S_Fe_S_CS"/>
</dbReference>
<reference evidence="10" key="1">
    <citation type="submission" date="2016-11" db="EMBL/GenBank/DDBJ databases">
        <authorList>
            <person name="Jaros S."/>
            <person name="Januszkiewicz K."/>
            <person name="Wedrychowicz H."/>
        </authorList>
    </citation>
    <scope>NUCLEOTIDE SEQUENCE</scope>
    <source>
        <strain evidence="10">ACA-DC 565</strain>
    </source>
</reference>
<dbReference type="CDD" id="cd00207">
    <property type="entry name" value="fer2"/>
    <property type="match status" value="1"/>
</dbReference>
<dbReference type="InterPro" id="IPR009016">
    <property type="entry name" value="Fe_hydrogenase"/>
</dbReference>
<dbReference type="PANTHER" id="PTHR11615">
    <property type="entry name" value="NITRATE, FORMATE, IRON DEHYDROGENASE"/>
    <property type="match status" value="1"/>
</dbReference>
<dbReference type="SUPFAM" id="SSF54292">
    <property type="entry name" value="2Fe-2S ferredoxin-like"/>
    <property type="match status" value="1"/>
</dbReference>
<dbReference type="PROSITE" id="PS51379">
    <property type="entry name" value="4FE4S_FER_2"/>
    <property type="match status" value="2"/>
</dbReference>
<dbReference type="GO" id="GO:0008901">
    <property type="term" value="F:ferredoxin hydrogenase activity"/>
    <property type="evidence" value="ECO:0007669"/>
    <property type="project" value="UniProtKB-EC"/>
</dbReference>
<dbReference type="Gene3D" id="3.30.70.20">
    <property type="match status" value="1"/>
</dbReference>
<dbReference type="InterPro" id="IPR054351">
    <property type="entry name" value="NADH_UbQ_OxRdtase_ferredoxin"/>
</dbReference>
<dbReference type="NCBIfam" id="TIGR02512">
    <property type="entry name" value="FeFe_hydrog_A"/>
    <property type="match status" value="1"/>
</dbReference>
<keyword evidence="6" id="KW-0411">Iron-sulfur</keyword>